<dbReference type="GO" id="GO:0003700">
    <property type="term" value="F:DNA-binding transcription factor activity"/>
    <property type="evidence" value="ECO:0007669"/>
    <property type="project" value="InterPro"/>
</dbReference>
<dbReference type="InterPro" id="IPR046532">
    <property type="entry name" value="DUF6597"/>
</dbReference>
<keyword evidence="3" id="KW-1185">Reference proteome</keyword>
<organism evidence="2 3">
    <name type="scientific">Chitinophaga solisilvae</name>
    <dbReference type="NCBI Taxonomy" id="1233460"/>
    <lineage>
        <taxon>Bacteria</taxon>
        <taxon>Pseudomonadati</taxon>
        <taxon>Bacteroidota</taxon>
        <taxon>Chitinophagia</taxon>
        <taxon>Chitinophagales</taxon>
        <taxon>Chitinophagaceae</taxon>
        <taxon>Chitinophaga</taxon>
    </lineage>
</organism>
<gene>
    <name evidence="2" type="ORF">ECE50_015895</name>
</gene>
<comment type="caution">
    <text evidence="2">The sequence shown here is derived from an EMBL/GenBank/DDBJ whole genome shotgun (WGS) entry which is preliminary data.</text>
</comment>
<sequence length="253" mass="29193">MIREDDYIFRESQPPQGLADFVKYCWYVHNPGEKKHHFTIFPDGHFDLLFRSRNGSPFTAVLSGIFTKEFSCVVPPASLIFGVSFRLPAAEYIWKRKIGDITDTEEPLPAGFWKDVAALPFDFSLYATRIMTLLQQQITKPTDPRKQQLFRLLYGSNGNISVEEAAETCYWSTRQINRYFAGHFGMSFKAFSNILRYRASFEQLKQGNLYPEQPYADQAHFIREVRKYSGVTPKEIAANKNGGFIQLSTLREN</sequence>
<dbReference type="PROSITE" id="PS01124">
    <property type="entry name" value="HTH_ARAC_FAMILY_2"/>
    <property type="match status" value="1"/>
</dbReference>
<evidence type="ECO:0000313" key="3">
    <source>
        <dbReference type="Proteomes" id="UP000281028"/>
    </source>
</evidence>
<dbReference type="Gene3D" id="1.10.10.60">
    <property type="entry name" value="Homeodomain-like"/>
    <property type="match status" value="1"/>
</dbReference>
<name>A0A9Q5D7Z7_9BACT</name>
<dbReference type="Pfam" id="PF20240">
    <property type="entry name" value="DUF6597"/>
    <property type="match status" value="1"/>
</dbReference>
<evidence type="ECO:0000259" key="1">
    <source>
        <dbReference type="PROSITE" id="PS01124"/>
    </source>
</evidence>
<dbReference type="InterPro" id="IPR018060">
    <property type="entry name" value="HTH_AraC"/>
</dbReference>
<proteinExistence type="predicted"/>
<dbReference type="OrthoDB" id="635259at2"/>
<feature type="domain" description="HTH araC/xylS-type" evidence="1">
    <location>
        <begin position="128"/>
        <end position="239"/>
    </location>
</feature>
<accession>A0A9Q5D7Z7</accession>
<dbReference type="AlphaFoldDB" id="A0A9Q5D7Z7"/>
<protein>
    <submittedName>
        <fullName evidence="2">Helix-turn-helix transcriptional regulator</fullName>
    </submittedName>
</protein>
<dbReference type="EMBL" id="RIAR02000001">
    <property type="protein sequence ID" value="NSL88323.1"/>
    <property type="molecule type" value="Genomic_DNA"/>
</dbReference>
<dbReference type="GO" id="GO:0043565">
    <property type="term" value="F:sequence-specific DNA binding"/>
    <property type="evidence" value="ECO:0007669"/>
    <property type="project" value="InterPro"/>
</dbReference>
<evidence type="ECO:0000313" key="2">
    <source>
        <dbReference type="EMBL" id="NSL88323.1"/>
    </source>
</evidence>
<reference evidence="2" key="1">
    <citation type="submission" date="2020-05" db="EMBL/GenBank/DDBJ databases">
        <title>Chitinophaga laudate sp. nov., isolated from a tropical peat swamp.</title>
        <authorList>
            <person name="Goh C.B.S."/>
            <person name="Lee M.S."/>
            <person name="Parimannan S."/>
            <person name="Pasbakhsh P."/>
            <person name="Yule C.M."/>
            <person name="Rajandas H."/>
            <person name="Loke S."/>
            <person name="Croft L."/>
            <person name="Tan J.B.L."/>
        </authorList>
    </citation>
    <scope>NUCLEOTIDE SEQUENCE</scope>
    <source>
        <strain evidence="2">Mgbs1</strain>
    </source>
</reference>
<dbReference type="Proteomes" id="UP000281028">
    <property type="component" value="Unassembled WGS sequence"/>
</dbReference>
<dbReference type="SMART" id="SM00342">
    <property type="entry name" value="HTH_ARAC"/>
    <property type="match status" value="1"/>
</dbReference>